<accession>A0ABN7NEN0</accession>
<name>A0ABN7NEN0_TIMPD</name>
<comment type="caution">
    <text evidence="1">The sequence shown here is derived from an EMBL/GenBank/DDBJ whole genome shotgun (WGS) entry which is preliminary data.</text>
</comment>
<gene>
    <name evidence="1" type="ORF">TPAB3V08_LOCUS1356</name>
</gene>
<dbReference type="EMBL" id="CAJPIN010001219">
    <property type="protein sequence ID" value="CAG2054326.1"/>
    <property type="molecule type" value="Genomic_DNA"/>
</dbReference>
<protein>
    <recommendedName>
        <fullName evidence="3">HTH psq-type domain-containing protein</fullName>
    </recommendedName>
</protein>
<proteinExistence type="predicted"/>
<evidence type="ECO:0000313" key="2">
    <source>
        <dbReference type="Proteomes" id="UP001153148"/>
    </source>
</evidence>
<evidence type="ECO:0008006" key="3">
    <source>
        <dbReference type="Google" id="ProtNLM"/>
    </source>
</evidence>
<keyword evidence="2" id="KW-1185">Reference proteome</keyword>
<evidence type="ECO:0000313" key="1">
    <source>
        <dbReference type="EMBL" id="CAG2054326.1"/>
    </source>
</evidence>
<dbReference type="Proteomes" id="UP001153148">
    <property type="component" value="Unassembled WGS sequence"/>
</dbReference>
<sequence>MSLPSTTSMYSRHMHLDLPPLRKGMCLAGHNPDRTAGEEPTGTLSCATEVLVSLSTPPNLSVLFLSQQSLNDGDVYTKEQKEACLHLAVMTEIREKLTTGYSKRQLAKEYGTYESTLRKRMKVGTSISSLGCYKAVFTPAQERELADHVKDFDA</sequence>
<organism evidence="1 2">
    <name type="scientific">Timema podura</name>
    <name type="common">Walking stick</name>
    <dbReference type="NCBI Taxonomy" id="61482"/>
    <lineage>
        <taxon>Eukaryota</taxon>
        <taxon>Metazoa</taxon>
        <taxon>Ecdysozoa</taxon>
        <taxon>Arthropoda</taxon>
        <taxon>Hexapoda</taxon>
        <taxon>Insecta</taxon>
        <taxon>Pterygota</taxon>
        <taxon>Neoptera</taxon>
        <taxon>Polyneoptera</taxon>
        <taxon>Phasmatodea</taxon>
        <taxon>Timematodea</taxon>
        <taxon>Timematoidea</taxon>
        <taxon>Timematidae</taxon>
        <taxon>Timema</taxon>
    </lineage>
</organism>
<reference evidence="1" key="1">
    <citation type="submission" date="2021-03" db="EMBL/GenBank/DDBJ databases">
        <authorList>
            <person name="Tran Van P."/>
        </authorList>
    </citation>
    <scope>NUCLEOTIDE SEQUENCE</scope>
</reference>